<dbReference type="Proteomes" id="UP000270296">
    <property type="component" value="Unassembled WGS sequence"/>
</dbReference>
<dbReference type="OrthoDB" id="15808at2759"/>
<dbReference type="GO" id="GO:0070183">
    <property type="term" value="P:mitochondrial tryptophanyl-tRNA aminoacylation"/>
    <property type="evidence" value="ECO:0007669"/>
    <property type="project" value="TreeGrafter"/>
</dbReference>
<dbReference type="InterPro" id="IPR014729">
    <property type="entry name" value="Rossmann-like_a/b/a_fold"/>
</dbReference>
<evidence type="ECO:0000313" key="13">
    <source>
        <dbReference type="WBParaSite" id="SBAD_0000257401-mRNA-1"/>
    </source>
</evidence>
<dbReference type="PANTHER" id="PTHR43766:SF1">
    <property type="entry name" value="TRYPTOPHAN--TRNA LIGASE, MITOCHONDRIAL"/>
    <property type="match status" value="1"/>
</dbReference>
<evidence type="ECO:0000313" key="11">
    <source>
        <dbReference type="EMBL" id="VDO97685.1"/>
    </source>
</evidence>
<keyword evidence="6 10" id="KW-0067">ATP-binding</keyword>
<dbReference type="NCBIfam" id="TIGR00233">
    <property type="entry name" value="trpS"/>
    <property type="match status" value="1"/>
</dbReference>
<evidence type="ECO:0000256" key="6">
    <source>
        <dbReference type="ARBA" id="ARBA00022840"/>
    </source>
</evidence>
<evidence type="ECO:0000256" key="8">
    <source>
        <dbReference type="ARBA" id="ARBA00023146"/>
    </source>
</evidence>
<keyword evidence="8 10" id="KW-0030">Aminoacyl-tRNA synthetase</keyword>
<evidence type="ECO:0000256" key="5">
    <source>
        <dbReference type="ARBA" id="ARBA00022741"/>
    </source>
</evidence>
<keyword evidence="5 10" id="KW-0547">Nucleotide-binding</keyword>
<evidence type="ECO:0000256" key="3">
    <source>
        <dbReference type="ARBA" id="ARBA00013161"/>
    </source>
</evidence>
<dbReference type="InterPro" id="IPR002305">
    <property type="entry name" value="aa-tRNA-synth_Ic"/>
</dbReference>
<dbReference type="InterPro" id="IPR002306">
    <property type="entry name" value="Trp-tRNA-ligase"/>
</dbReference>
<dbReference type="InterPro" id="IPR001412">
    <property type="entry name" value="aa-tRNA-synth_I_CS"/>
</dbReference>
<dbReference type="GO" id="GO:0005759">
    <property type="term" value="C:mitochondrial matrix"/>
    <property type="evidence" value="ECO:0007669"/>
    <property type="project" value="TreeGrafter"/>
</dbReference>
<comment type="similarity">
    <text evidence="2 10">Belongs to the class-I aminoacyl-tRNA synthetase family.</text>
</comment>
<evidence type="ECO:0000256" key="1">
    <source>
        <dbReference type="ARBA" id="ARBA00004173"/>
    </source>
</evidence>
<dbReference type="PROSITE" id="PS00178">
    <property type="entry name" value="AA_TRNA_LIGASE_I"/>
    <property type="match status" value="1"/>
</dbReference>
<dbReference type="InterPro" id="IPR050203">
    <property type="entry name" value="Trp-tRNA_synthetase"/>
</dbReference>
<comment type="subcellular location">
    <subcellularLocation>
        <location evidence="1">Mitochondrion</location>
    </subcellularLocation>
</comment>
<keyword evidence="12" id="KW-1185">Reference proteome</keyword>
<dbReference type="FunFam" id="1.10.240.10:FF:000002">
    <property type="entry name" value="Tryptophan--tRNA ligase"/>
    <property type="match status" value="1"/>
</dbReference>
<dbReference type="Gene3D" id="3.40.50.620">
    <property type="entry name" value="HUPs"/>
    <property type="match status" value="1"/>
</dbReference>
<dbReference type="EMBL" id="UZAM01007235">
    <property type="protein sequence ID" value="VDO97685.1"/>
    <property type="molecule type" value="Genomic_DNA"/>
</dbReference>
<dbReference type="EC" id="6.1.1.2" evidence="3"/>
<dbReference type="SUPFAM" id="SSF52374">
    <property type="entry name" value="Nucleotidylyl transferase"/>
    <property type="match status" value="1"/>
</dbReference>
<keyword evidence="7 10" id="KW-0648">Protein biosynthesis</keyword>
<name>A0A183IFR3_9BILA</name>
<evidence type="ECO:0000256" key="4">
    <source>
        <dbReference type="ARBA" id="ARBA00022598"/>
    </source>
</evidence>
<proteinExistence type="inferred from homology"/>
<reference evidence="13" key="1">
    <citation type="submission" date="2016-06" db="UniProtKB">
        <authorList>
            <consortium name="WormBaseParasite"/>
        </authorList>
    </citation>
    <scope>IDENTIFICATION</scope>
</reference>
<dbReference type="PANTHER" id="PTHR43766">
    <property type="entry name" value="TRYPTOPHAN--TRNA LIGASE, MITOCHONDRIAL"/>
    <property type="match status" value="1"/>
</dbReference>
<dbReference type="Pfam" id="PF00579">
    <property type="entry name" value="tRNA-synt_1b"/>
    <property type="match status" value="1"/>
</dbReference>
<evidence type="ECO:0000256" key="7">
    <source>
        <dbReference type="ARBA" id="ARBA00022917"/>
    </source>
</evidence>
<organism evidence="13">
    <name type="scientific">Soboliphyme baturini</name>
    <dbReference type="NCBI Taxonomy" id="241478"/>
    <lineage>
        <taxon>Eukaryota</taxon>
        <taxon>Metazoa</taxon>
        <taxon>Ecdysozoa</taxon>
        <taxon>Nematoda</taxon>
        <taxon>Enoplea</taxon>
        <taxon>Dorylaimia</taxon>
        <taxon>Dioctophymatida</taxon>
        <taxon>Dioctophymatoidea</taxon>
        <taxon>Soboliphymatidae</taxon>
        <taxon>Soboliphyme</taxon>
    </lineage>
</organism>
<protein>
    <recommendedName>
        <fullName evidence="3">tryptophan--tRNA ligase</fullName>
        <ecNumber evidence="3">6.1.1.2</ecNumber>
    </recommendedName>
    <alternativeName>
        <fullName evidence="9">Tryptophanyl-tRNA synthetase</fullName>
    </alternativeName>
</protein>
<sequence length="356" mass="39670">MLFPVCVSWDTFQRVIVKTITPVGRRHRMAGIRTLCSNMRKIVFSGIQPSGTLHIGNYLGMVQGLVKLQHDHDVIISVVDLHAMTTYKDPSVLRKRIVEMAASLMASGVDVRATVLFQQSSVPLHTQLAWLLGTFVTVPQLSHLSHFREKTEVYRNGETADILLYRAAEVPVGEDQVQHIRLAQKIAGSFNNKYKQNFFPVPVQINSTYGRVKSLRDPTKKMSKSDPDIKSCINIDDSSDTIKLKVQKAVTDCISDLSYDPHARPGVSNLLRIHSGLTNTSVDQIVKENGGKTVGQYKMVLAEVIAETLKPVRDRIRRLTKDEGFVTSALAVGSDRASEIAFETYDEVKKLVGIQL</sequence>
<accession>A0A183IFR3</accession>
<evidence type="ECO:0000256" key="2">
    <source>
        <dbReference type="ARBA" id="ARBA00005594"/>
    </source>
</evidence>
<evidence type="ECO:0000256" key="9">
    <source>
        <dbReference type="ARBA" id="ARBA00030268"/>
    </source>
</evidence>
<dbReference type="CDD" id="cd00806">
    <property type="entry name" value="TrpRS_core"/>
    <property type="match status" value="1"/>
</dbReference>
<dbReference type="GO" id="GO:0004830">
    <property type="term" value="F:tryptophan-tRNA ligase activity"/>
    <property type="evidence" value="ECO:0007669"/>
    <property type="project" value="UniProtKB-EC"/>
</dbReference>
<dbReference type="WBParaSite" id="SBAD_0000257401-mRNA-1">
    <property type="protein sequence ID" value="SBAD_0000257401-mRNA-1"/>
    <property type="gene ID" value="SBAD_0000257401"/>
</dbReference>
<evidence type="ECO:0000256" key="10">
    <source>
        <dbReference type="RuleBase" id="RU363036"/>
    </source>
</evidence>
<reference evidence="11 12" key="2">
    <citation type="submission" date="2018-11" db="EMBL/GenBank/DDBJ databases">
        <authorList>
            <consortium name="Pathogen Informatics"/>
        </authorList>
    </citation>
    <scope>NUCLEOTIDE SEQUENCE [LARGE SCALE GENOMIC DNA]</scope>
</reference>
<keyword evidence="4 10" id="KW-0436">Ligase</keyword>
<dbReference type="AlphaFoldDB" id="A0A183IFR3"/>
<dbReference type="Gene3D" id="1.10.240.10">
    <property type="entry name" value="Tyrosyl-Transfer RNA Synthetase"/>
    <property type="match status" value="1"/>
</dbReference>
<dbReference type="GO" id="GO:0005524">
    <property type="term" value="F:ATP binding"/>
    <property type="evidence" value="ECO:0007669"/>
    <property type="project" value="UniProtKB-KW"/>
</dbReference>
<gene>
    <name evidence="11" type="ORF">SBAD_LOCUS2457</name>
</gene>
<dbReference type="PRINTS" id="PR01039">
    <property type="entry name" value="TRNASYNTHTRP"/>
</dbReference>
<evidence type="ECO:0000313" key="12">
    <source>
        <dbReference type="Proteomes" id="UP000270296"/>
    </source>
</evidence>